<organism evidence="3">
    <name type="scientific">Nyssomyia neivai</name>
    <dbReference type="NCBI Taxonomy" id="330878"/>
    <lineage>
        <taxon>Eukaryota</taxon>
        <taxon>Metazoa</taxon>
        <taxon>Ecdysozoa</taxon>
        <taxon>Arthropoda</taxon>
        <taxon>Hexapoda</taxon>
        <taxon>Insecta</taxon>
        <taxon>Pterygota</taxon>
        <taxon>Neoptera</taxon>
        <taxon>Endopterygota</taxon>
        <taxon>Diptera</taxon>
        <taxon>Nematocera</taxon>
        <taxon>Psychodoidea</taxon>
        <taxon>Psychodidae</taxon>
        <taxon>Nyssomyia</taxon>
    </lineage>
</organism>
<dbReference type="SMART" id="SM01265">
    <property type="entry name" value="Mab-21"/>
    <property type="match status" value="1"/>
</dbReference>
<evidence type="ECO:0000259" key="2">
    <source>
        <dbReference type="Pfam" id="PF20266"/>
    </source>
</evidence>
<feature type="compositionally biased region" description="Basic and acidic residues" evidence="1">
    <location>
        <begin position="60"/>
        <end position="69"/>
    </location>
</feature>
<sequence>MGKSSSKEQIPSNPFDRQIYKQNRLRKRLRDEEKQKVKAEKKRRKELKKSEKKKKKKNKEHKDKLKDLQIPRPPALLPGKKIQSNGDIQEKDYTKEMQQQLNNHSETFILNQILFSIQFLGNFERELTDAKESINQLEYNKTSDLCQHSKTVLIPNVLCDAVDQRIIYVPRHGPQKKIYSRLNTRTLYIEHDNIEITNPGVTSPYSHITNTPIYKMELDESKGNEVKQPVRHAGFVRIKCSEPIEKAISIAKTTTIKPELISPRKSLSSTGSESEEMEISDISVDGSLMIRRDTYQMMNRKIPRDSFMCLPTPKTPNGSTTPSASTSPPSSEYDYTYITALHTHRPLCTVRSSNSSDIPISTVSLPDACITNIAVALKHTQDAPRYMDDKRSSASTEIEEEDPYEMRQYLNSKAFMGYFIHTFQEQLATNLMITHDQLSKATWKGAVIYSEMDEYEWEIIPAITCPWPAEALEWRNRVRAIQENPINCHRRIWPTEEMINKVISMDCHVIPIGYMPKVGQNPQRELEWKVVFPNAERYLENLLSNTQTKIYMMTKILIKCYVEPYIDKNLNMFTAEHLRTHLFWQCENTTMWSEYTLGEILMDFLKSLLNRIKTQRLPDYFIPRRNLLENIPQKILVELHKRIFRITENPVMYILRAMRNVRFAKNFYPRFNYKNLYKCLIVDDPIVILMKSESPQEIRSNPKKFEFHQQLIEAAKKPTAADGDSDADNSDDNNTVGYGAMEEYYKKLNNDPEKRRRTKQVKFEQKRTLDNIERNKRRPSTETIDIDFIIQRNMLNIRRNVVMKLFINHYIQMAKTSSDFKTFNLGKIYLKHAEHLTKLFHLEGYEWDGEEYTRKIESVLQHLEQASIKASTQEDHNVPALPCRENTFNANKRNHIRKPIYPDLTEENLEEYRYKNITSSPISPAVMDVRYDNEMGDEKFSFPPTQKTKENGHNTEEEIVVTVADVHKPRDIEQNKSLPNGKLTIVPKRRDTNSYNEINTLSEESLTDDLPTNNTNLAAILGNL</sequence>
<dbReference type="PANTHER" id="PTHR10656:SF69">
    <property type="entry name" value="MAB-21-LIKE HHH_H2TH-LIKE DOMAIN-CONTAINING PROTEIN"/>
    <property type="match status" value="1"/>
</dbReference>
<dbReference type="InterPro" id="IPR046906">
    <property type="entry name" value="Mab-21_HhH/H2TH-like"/>
</dbReference>
<feature type="compositionally biased region" description="Basic and acidic residues" evidence="1">
    <location>
        <begin position="29"/>
        <end position="38"/>
    </location>
</feature>
<feature type="region of interest" description="Disordered" evidence="1">
    <location>
        <begin position="1"/>
        <end position="85"/>
    </location>
</feature>
<dbReference type="Pfam" id="PF20266">
    <property type="entry name" value="Mab-21_C"/>
    <property type="match status" value="1"/>
</dbReference>
<feature type="compositionally biased region" description="Basic residues" evidence="1">
    <location>
        <begin position="39"/>
        <end position="59"/>
    </location>
</feature>
<dbReference type="EMBL" id="GFDF01006451">
    <property type="protein sequence ID" value="JAV07633.1"/>
    <property type="molecule type" value="Transcribed_RNA"/>
</dbReference>
<name>A0A1L8DMD7_9DIPT</name>
<feature type="domain" description="Mab-21-like HhH/H2TH-like" evidence="2">
    <location>
        <begin position="554"/>
        <end position="643"/>
    </location>
</feature>
<feature type="region of interest" description="Disordered" evidence="1">
    <location>
        <begin position="717"/>
        <end position="736"/>
    </location>
</feature>
<evidence type="ECO:0000256" key="1">
    <source>
        <dbReference type="SAM" id="MobiDB-lite"/>
    </source>
</evidence>
<proteinExistence type="predicted"/>
<dbReference type="Gene3D" id="1.10.1410.40">
    <property type="match status" value="1"/>
</dbReference>
<dbReference type="InterPro" id="IPR024810">
    <property type="entry name" value="MAB21L/cGLR"/>
</dbReference>
<protein>
    <submittedName>
        <fullName evidence="3">Putative mab-21-like cell fate specification</fullName>
    </submittedName>
</protein>
<dbReference type="PANTHER" id="PTHR10656">
    <property type="entry name" value="CELL FATE DETERMINING PROTEIN MAB21-RELATED"/>
    <property type="match status" value="1"/>
</dbReference>
<accession>A0A1L8DMD7</accession>
<reference evidence="3" key="1">
    <citation type="submission" date="2016-12" db="EMBL/GenBank/DDBJ databases">
        <title>An insight into the sialome and mialome of the sand fly, Nyssomyia neivai.</title>
        <authorList>
            <person name="Sebastian V."/>
            <person name="Goulart T.M."/>
            <person name="Oliveira W."/>
            <person name="Calvo E."/>
            <person name="Oliveira L.F."/>
            <person name="Pinto M.C."/>
            <person name="Rosselino A.M."/>
            <person name="Ribeiro J.M."/>
        </authorList>
    </citation>
    <scope>NUCLEOTIDE SEQUENCE</scope>
</reference>
<dbReference type="AlphaFoldDB" id="A0A1L8DMD7"/>
<evidence type="ECO:0000313" key="3">
    <source>
        <dbReference type="EMBL" id="JAV07633.1"/>
    </source>
</evidence>